<dbReference type="Proteomes" id="UP000294576">
    <property type="component" value="Unassembled WGS sequence"/>
</dbReference>
<dbReference type="GO" id="GO:0008757">
    <property type="term" value="F:S-adenosylmethionine-dependent methyltransferase activity"/>
    <property type="evidence" value="ECO:0007669"/>
    <property type="project" value="InterPro"/>
</dbReference>
<dbReference type="InterPro" id="IPR052356">
    <property type="entry name" value="Thiol_S-MT"/>
</dbReference>
<dbReference type="Gene3D" id="3.40.50.150">
    <property type="entry name" value="Vaccinia Virus protein VP39"/>
    <property type="match status" value="1"/>
</dbReference>
<dbReference type="CDD" id="cd02440">
    <property type="entry name" value="AdoMet_MTases"/>
    <property type="match status" value="1"/>
</dbReference>
<dbReference type="PANTHER" id="PTHR45036:SF1">
    <property type="entry name" value="METHYLTRANSFERASE LIKE 7A"/>
    <property type="match status" value="1"/>
</dbReference>
<keyword evidence="2" id="KW-0489">Methyltransferase</keyword>
<dbReference type="PANTHER" id="PTHR45036">
    <property type="entry name" value="METHYLTRANSFERASE LIKE 7B"/>
    <property type="match status" value="1"/>
</dbReference>
<feature type="domain" description="Methyltransferase type 11" evidence="1">
    <location>
        <begin position="38"/>
        <end position="133"/>
    </location>
</feature>
<dbReference type="SUPFAM" id="SSF53335">
    <property type="entry name" value="S-adenosyl-L-methionine-dependent methyltransferases"/>
    <property type="match status" value="1"/>
</dbReference>
<reference evidence="2 3" key="1">
    <citation type="submission" date="2019-03" db="EMBL/GenBank/DDBJ databases">
        <title>Genomic Encyclopedia of Type Strains, Phase IV (KMG-V): Genome sequencing to study the core and pangenomes of soil and plant-associated prokaryotes.</title>
        <authorList>
            <person name="Whitman W."/>
        </authorList>
    </citation>
    <scope>NUCLEOTIDE SEQUENCE [LARGE SCALE GENOMIC DNA]</scope>
    <source>
        <strain evidence="2 3">Hc14</strain>
    </source>
</reference>
<dbReference type="RefSeq" id="WP_132558227.1">
    <property type="nucleotide sequence ID" value="NZ_SMBH01000001.1"/>
</dbReference>
<dbReference type="GO" id="GO:0032259">
    <property type="term" value="P:methylation"/>
    <property type="evidence" value="ECO:0007669"/>
    <property type="project" value="UniProtKB-KW"/>
</dbReference>
<accession>A0A4R3QGP1</accession>
<protein>
    <submittedName>
        <fullName evidence="2">Methyltransferase family protein</fullName>
    </submittedName>
</protein>
<keyword evidence="2" id="KW-0808">Transferase</keyword>
<dbReference type="Pfam" id="PF08241">
    <property type="entry name" value="Methyltransf_11"/>
    <property type="match status" value="1"/>
</dbReference>
<name>A0A4R3QGP1_RHISU</name>
<sequence>MGFYNDVILPRLCHLSMRNKRLVPYRERVIGGAQGCVLEIGVGSGMNLPFYGYGVHEILALDPAAQLIDMAREAPHRRELPVRFLAASAEEIPLEDQSVDTVVTTWTLCTIPRAGAALSEMRRVLRPSGRLLFVEHGLAPDESVRRWQNWLTPAWRRISGGCHLNRPIRAMIEAGGFRLDRLQTGYMPGPKPMTYMYEGSARPK</sequence>
<evidence type="ECO:0000313" key="2">
    <source>
        <dbReference type="EMBL" id="TCU20124.1"/>
    </source>
</evidence>
<organism evidence="2 3">
    <name type="scientific">Rhizobium sullae</name>
    <name type="common">Rhizobium hedysari</name>
    <dbReference type="NCBI Taxonomy" id="50338"/>
    <lineage>
        <taxon>Bacteria</taxon>
        <taxon>Pseudomonadati</taxon>
        <taxon>Pseudomonadota</taxon>
        <taxon>Alphaproteobacteria</taxon>
        <taxon>Hyphomicrobiales</taxon>
        <taxon>Rhizobiaceae</taxon>
        <taxon>Rhizobium/Agrobacterium group</taxon>
        <taxon>Rhizobium</taxon>
    </lineage>
</organism>
<comment type="caution">
    <text evidence="2">The sequence shown here is derived from an EMBL/GenBank/DDBJ whole genome shotgun (WGS) entry which is preliminary data.</text>
</comment>
<evidence type="ECO:0000313" key="3">
    <source>
        <dbReference type="Proteomes" id="UP000294576"/>
    </source>
</evidence>
<dbReference type="EMBL" id="SMBH01000001">
    <property type="protein sequence ID" value="TCU20124.1"/>
    <property type="molecule type" value="Genomic_DNA"/>
</dbReference>
<proteinExistence type="predicted"/>
<evidence type="ECO:0000259" key="1">
    <source>
        <dbReference type="Pfam" id="PF08241"/>
    </source>
</evidence>
<gene>
    <name evidence="2" type="ORF">EV132_101188</name>
</gene>
<dbReference type="InterPro" id="IPR013216">
    <property type="entry name" value="Methyltransf_11"/>
</dbReference>
<dbReference type="InterPro" id="IPR029063">
    <property type="entry name" value="SAM-dependent_MTases_sf"/>
</dbReference>
<dbReference type="AlphaFoldDB" id="A0A4R3QGP1"/>